<dbReference type="InterPro" id="IPR042197">
    <property type="entry name" value="Apaf_helical"/>
</dbReference>
<dbReference type="InterPro" id="IPR050905">
    <property type="entry name" value="Plant_NBS-LRR"/>
</dbReference>
<comment type="caution">
    <text evidence="8">The sequence shown here is derived from an EMBL/GenBank/DDBJ whole genome shotgun (WGS) entry which is preliminary data.</text>
</comment>
<evidence type="ECO:0000313" key="8">
    <source>
        <dbReference type="EMBL" id="KAF3434444.1"/>
    </source>
</evidence>
<dbReference type="SUPFAM" id="SSF52540">
    <property type="entry name" value="P-loop containing nucleoside triphosphate hydrolases"/>
    <property type="match status" value="1"/>
</dbReference>
<dbReference type="SUPFAM" id="SSF52047">
    <property type="entry name" value="RNI-like"/>
    <property type="match status" value="2"/>
</dbReference>
<gene>
    <name evidence="8" type="ORF">FNV43_RR25547</name>
</gene>
<dbReference type="GO" id="GO:0006952">
    <property type="term" value="P:defense response"/>
    <property type="evidence" value="ECO:0007669"/>
    <property type="project" value="UniProtKB-KW"/>
</dbReference>
<dbReference type="SMART" id="SM00382">
    <property type="entry name" value="AAA"/>
    <property type="match status" value="1"/>
</dbReference>
<organism evidence="8 9">
    <name type="scientific">Rhamnella rubrinervis</name>
    <dbReference type="NCBI Taxonomy" id="2594499"/>
    <lineage>
        <taxon>Eukaryota</taxon>
        <taxon>Viridiplantae</taxon>
        <taxon>Streptophyta</taxon>
        <taxon>Embryophyta</taxon>
        <taxon>Tracheophyta</taxon>
        <taxon>Spermatophyta</taxon>
        <taxon>Magnoliopsida</taxon>
        <taxon>eudicotyledons</taxon>
        <taxon>Gunneridae</taxon>
        <taxon>Pentapetalae</taxon>
        <taxon>rosids</taxon>
        <taxon>fabids</taxon>
        <taxon>Rosales</taxon>
        <taxon>Rhamnaceae</taxon>
        <taxon>rhamnoid group</taxon>
        <taxon>Rhamneae</taxon>
        <taxon>Rhamnella</taxon>
    </lineage>
</organism>
<dbReference type="SUPFAM" id="SSF52058">
    <property type="entry name" value="L domain-like"/>
    <property type="match status" value="1"/>
</dbReference>
<dbReference type="InterPro" id="IPR057135">
    <property type="entry name" value="At4g27190-like_LRR"/>
</dbReference>
<keyword evidence="3" id="KW-0611">Plant defense</keyword>
<keyword evidence="9" id="KW-1185">Reference proteome</keyword>
<dbReference type="Gene3D" id="1.10.8.430">
    <property type="entry name" value="Helical domain of apoptotic protease-activating factors"/>
    <property type="match status" value="1"/>
</dbReference>
<dbReference type="Gene3D" id="3.40.50.300">
    <property type="entry name" value="P-loop containing nucleotide triphosphate hydrolases"/>
    <property type="match status" value="1"/>
</dbReference>
<keyword evidence="4" id="KW-0067">ATP-binding</keyword>
<feature type="domain" description="AAA+ ATPase" evidence="7">
    <location>
        <begin position="173"/>
        <end position="310"/>
    </location>
</feature>
<dbReference type="Pfam" id="PF00931">
    <property type="entry name" value="NB-ARC"/>
    <property type="match status" value="1"/>
</dbReference>
<evidence type="ECO:0000256" key="1">
    <source>
        <dbReference type="ARBA" id="ARBA00008894"/>
    </source>
</evidence>
<dbReference type="GO" id="GO:0005524">
    <property type="term" value="F:ATP binding"/>
    <property type="evidence" value="ECO:0007669"/>
    <property type="project" value="UniProtKB-KW"/>
</dbReference>
<dbReference type="Pfam" id="PF23247">
    <property type="entry name" value="LRR_RPS2"/>
    <property type="match status" value="5"/>
</dbReference>
<feature type="compositionally biased region" description="Polar residues" evidence="6">
    <location>
        <begin position="1622"/>
        <end position="1631"/>
    </location>
</feature>
<dbReference type="EMBL" id="VOIH02000011">
    <property type="protein sequence ID" value="KAF3434444.1"/>
    <property type="molecule type" value="Genomic_DNA"/>
</dbReference>
<feature type="region of interest" description="Disordered" evidence="6">
    <location>
        <begin position="1525"/>
        <end position="1549"/>
    </location>
</feature>
<feature type="compositionally biased region" description="Acidic residues" evidence="6">
    <location>
        <begin position="1525"/>
        <end position="1540"/>
    </location>
</feature>
<dbReference type="InterPro" id="IPR003593">
    <property type="entry name" value="AAA+_ATPase"/>
</dbReference>
<feature type="region of interest" description="Disordered" evidence="6">
    <location>
        <begin position="1622"/>
        <end position="1649"/>
    </location>
</feature>
<name>A0A8K0DUE1_9ROSA</name>
<feature type="coiled-coil region" evidence="5">
    <location>
        <begin position="37"/>
        <end position="71"/>
    </location>
</feature>
<dbReference type="Proteomes" id="UP000796880">
    <property type="component" value="Unassembled WGS sequence"/>
</dbReference>
<keyword evidence="5" id="KW-0175">Coiled coil</keyword>
<protein>
    <recommendedName>
        <fullName evidence="7">AAA+ ATPase domain-containing protein</fullName>
    </recommendedName>
</protein>
<dbReference type="PANTHER" id="PTHR33463">
    <property type="entry name" value="NB-ARC DOMAIN-CONTAINING PROTEIN-RELATED"/>
    <property type="match status" value="1"/>
</dbReference>
<dbReference type="OrthoDB" id="1751378at2759"/>
<dbReference type="PANTHER" id="PTHR33463:SF198">
    <property type="entry name" value="RPP4C3"/>
    <property type="match status" value="1"/>
</dbReference>
<evidence type="ECO:0000256" key="3">
    <source>
        <dbReference type="ARBA" id="ARBA00022821"/>
    </source>
</evidence>
<evidence type="ECO:0000256" key="2">
    <source>
        <dbReference type="ARBA" id="ARBA00022741"/>
    </source>
</evidence>
<reference evidence="8" key="1">
    <citation type="submission" date="2020-03" db="EMBL/GenBank/DDBJ databases">
        <title>A high-quality chromosome-level genome assembly of a woody plant with both climbing and erect habits, Rhamnella rubrinervis.</title>
        <authorList>
            <person name="Lu Z."/>
            <person name="Yang Y."/>
            <person name="Zhu X."/>
            <person name="Sun Y."/>
        </authorList>
    </citation>
    <scope>NUCLEOTIDE SEQUENCE</scope>
    <source>
        <strain evidence="8">BYM</strain>
        <tissue evidence="8">Leaf</tissue>
    </source>
</reference>
<proteinExistence type="inferred from homology"/>
<comment type="similarity">
    <text evidence="1">Belongs to the disease resistance NB-LRR family.</text>
</comment>
<accession>A0A8K0DUE1</accession>
<dbReference type="Gene3D" id="3.80.10.10">
    <property type="entry name" value="Ribonuclease Inhibitor"/>
    <property type="match status" value="4"/>
</dbReference>
<evidence type="ECO:0000259" key="7">
    <source>
        <dbReference type="SMART" id="SM00382"/>
    </source>
</evidence>
<evidence type="ECO:0000256" key="6">
    <source>
        <dbReference type="SAM" id="MobiDB-lite"/>
    </source>
</evidence>
<dbReference type="InterPro" id="IPR032675">
    <property type="entry name" value="LRR_dom_sf"/>
</dbReference>
<sequence length="1649" mass="188839">MECIVGIGASIASKIGECAVSNLGRQLGYLFYYKSNVENLKTQARDLRDAKERVQHSVDNARRRGEEIEADVGNWLNRVDVICEEVESFVKDTVQANKGCSSGSSLNLVLRYQLGRKAKKMAQDVVEIKGAARSNNISYLPVLRSVFQIEGFMAFDTRNSTLMGIMKALVDVNVGMIGVYGMAGVGKTTLIKEVARRALQENLFNDVVLIVVSQTPNHVRIQQEIADKLGLAFHETSISARADRLRHRLRKEEKFLIILDDIWKKLDLLDIGICFEDNQNGCKILLTSRFQDVLSKHVSVQKNFPVELLSKDEAWNWFSQIVGDPIKISDIQSLATQIVEECGCLPIAIVTVGHALKTESLSSWKDALRQLQRSNPTNIEGMNEKVYSSIKLSYDFLGNEEAKSLLLLCCLHEEDANIGVEDLLRYIMGWGLFEDVYKMDEARDRLQTMVEKLKAHCLLLNGDYIDTVKMHDIIRDVSISIASKDRHMYNIRNKDDLKERLNKKKLKDSNAISLLCDNVDYLPEKLECSLLHFIWMWKIRYLQIPDHFFEETTELRVLDLSYSYLGVLPSSFCFLKNLRALCLRDCWLRDIALIVELKNLEILDLSRSNIEELPKQIGQLTCLRVLDLTSCSRLKVIQPNIISSLIHLEELYMKKSFAKWEVESAYGERSNASLCELKNLVQLTTLHVEIADANALPKDLFHDKLERFKILIGNLSGWSDHGTSRMLKLINFTKSSLLEDHGLKRLLKRSKELYLDGLKGVENVVHELDWEGFPRLKHFILKNNGEVRHIINLGDQAHPSSAFPSLESFSLKFMMKLEKICHGKLSIESFGKLRLLEVSYCDQLKNLFSFSVAKGLLQLKDIQVTNCKMMEEMITCKGEDDALNVNNEEMGSIEFPRLCALRLMNLPKLNRFCTTQKEELLTTDPTMPLFNEKIISFPVLETLELYDVNVREIWYSQLADSTYFQNLVTLIVKHCESLKNLFSSSVAVNLVQLKKLEIEQCRMMEEIISTNGMTNKIIFPRMNSLRLRNLNITKFCSATFVEFPMLTELSIRECQNLETFISSSEEDHDSIMISLFNENVAFPSLKKMEISVMDKFNRVWSDRLNADSFCKLEDVEIVLCCSLKNIFPSSILGRLKNLTMLTVWQCYTIEEVFEIPTSDVQQACSITPTQLSSLHLYRLSNLKRVWSNGPREVLTFPNLQKVYIYECPSLENLFPYSFAKSLLKLEILCVIDCGIKEVVSEEEGSETNPKFVFPQLTDLRLLNVPHLVSFYPALHTSEWPLLKWLVVSECKDIEVFFALESLGLDDHHIPIQQHYLFLTQKATFPTLEKLKLERSSLTKIWDVQYEVMIGVEEHAGILSSLRELKLSDLPNLMYLWEESTHPCKAYKNLCALEVVRCGRLKNLVPSSVSFQNLVNLMVTECHGMVCLLTSSTAKSMTKLKRMSISGCQQMKTITSNDEEGEIFFNQLKVLKLDRLPFLTSFYSGNYLMRFPNLGKIVVRKCPQMQTFSDGVVSTPMLHKVLIDMEDENSSESDAESEDEHAESSFHQVENRRPIDDINNIISQHWSSALNTLQYDAMNSSEQWSNALDMWLRYAETDDHIHEEHSDGNFDEDHQLFMNIRSSEIASDSESNFEGELHSEADDGEESEGF</sequence>
<evidence type="ECO:0000313" key="9">
    <source>
        <dbReference type="Proteomes" id="UP000796880"/>
    </source>
</evidence>
<dbReference type="InterPro" id="IPR027417">
    <property type="entry name" value="P-loop_NTPase"/>
</dbReference>
<dbReference type="FunFam" id="3.40.50.300:FF:001091">
    <property type="entry name" value="Probable disease resistance protein At1g61300"/>
    <property type="match status" value="1"/>
</dbReference>
<dbReference type="GO" id="GO:0043531">
    <property type="term" value="F:ADP binding"/>
    <property type="evidence" value="ECO:0007669"/>
    <property type="project" value="InterPro"/>
</dbReference>
<evidence type="ECO:0000256" key="5">
    <source>
        <dbReference type="SAM" id="Coils"/>
    </source>
</evidence>
<keyword evidence="2" id="KW-0547">Nucleotide-binding</keyword>
<dbReference type="InterPro" id="IPR002182">
    <property type="entry name" value="NB-ARC"/>
</dbReference>
<dbReference type="PRINTS" id="PR00364">
    <property type="entry name" value="DISEASERSIST"/>
</dbReference>
<evidence type="ECO:0000256" key="4">
    <source>
        <dbReference type="ARBA" id="ARBA00022840"/>
    </source>
</evidence>